<keyword evidence="2" id="KW-0217">Developmental protein</keyword>
<keyword evidence="4" id="KW-0805">Transcription regulation</keyword>
<sequence>MPHTAGQTGVNQLGGVFVNGRPLPDFIRRKIVELACMGVRPCDISRQLLVSHGCVSKILTRYHETGSIKPGSIGGSKPKLQIATPLVIKKILHMKRENASIFAWEIRDILLLQRVCDIHSLPSVSSINRILRTSSLEDYAGGASPCDLSISASQPAPVIPKLSKYKRRASLEQSAPPTPLQKIPHQTDAFGRFKPEKVKYTPLKFSPYYLGRPDLGNLGRPDLGNLGRPDLGNLGRPDLGNLGRTQPIAEDLITRKCPTENTSELKVESSFGLMQNFNPERSAFRPWQSIKTFSTSQKTTDK</sequence>
<dbReference type="GO" id="GO:0000978">
    <property type="term" value="F:RNA polymerase II cis-regulatory region sequence-specific DNA binding"/>
    <property type="evidence" value="ECO:0007669"/>
    <property type="project" value="TreeGrafter"/>
</dbReference>
<dbReference type="SUPFAM" id="SSF46689">
    <property type="entry name" value="Homeodomain-like"/>
    <property type="match status" value="1"/>
</dbReference>
<dbReference type="PRINTS" id="PR00027">
    <property type="entry name" value="PAIREDBOX"/>
</dbReference>
<protein>
    <submittedName>
        <fullName evidence="9">Paired box pox-neuro protein</fullName>
    </submittedName>
</protein>
<evidence type="ECO:0000256" key="3">
    <source>
        <dbReference type="ARBA" id="ARBA00022724"/>
    </source>
</evidence>
<reference evidence="10" key="1">
    <citation type="submission" date="2017-01" db="EMBL/GenBank/DDBJ databases">
        <title>Comparative genomics of anhydrobiosis in the tardigrade Hypsibius dujardini.</title>
        <authorList>
            <person name="Yoshida Y."/>
            <person name="Koutsovoulos G."/>
            <person name="Laetsch D."/>
            <person name="Stevens L."/>
            <person name="Kumar S."/>
            <person name="Horikawa D."/>
            <person name="Ishino K."/>
            <person name="Komine S."/>
            <person name="Tomita M."/>
            <person name="Blaxter M."/>
            <person name="Arakawa K."/>
        </authorList>
    </citation>
    <scope>NUCLEOTIDE SEQUENCE [LARGE SCALE GENOMIC DNA]</scope>
    <source>
        <strain evidence="10">Z151</strain>
    </source>
</reference>
<evidence type="ECO:0000313" key="10">
    <source>
        <dbReference type="Proteomes" id="UP000192578"/>
    </source>
</evidence>
<dbReference type="FunFam" id="1.10.10.10:FF:000013">
    <property type="entry name" value="Paired box 8 isoform 1"/>
    <property type="match status" value="1"/>
</dbReference>
<feature type="domain" description="Paired" evidence="8">
    <location>
        <begin position="6"/>
        <end position="134"/>
    </location>
</feature>
<dbReference type="PROSITE" id="PS00034">
    <property type="entry name" value="PAIRED_1"/>
    <property type="match status" value="1"/>
</dbReference>
<evidence type="ECO:0000256" key="5">
    <source>
        <dbReference type="ARBA" id="ARBA00023125"/>
    </source>
</evidence>
<keyword evidence="5" id="KW-0238">DNA-binding</keyword>
<keyword evidence="6" id="KW-0804">Transcription</keyword>
<dbReference type="Gene3D" id="1.10.10.10">
    <property type="entry name" value="Winged helix-like DNA-binding domain superfamily/Winged helix DNA-binding domain"/>
    <property type="match status" value="2"/>
</dbReference>
<evidence type="ECO:0000313" key="9">
    <source>
        <dbReference type="EMBL" id="OQV20920.1"/>
    </source>
</evidence>
<comment type="caution">
    <text evidence="9">The sequence shown here is derived from an EMBL/GenBank/DDBJ whole genome shotgun (WGS) entry which is preliminary data.</text>
</comment>
<evidence type="ECO:0000256" key="1">
    <source>
        <dbReference type="ARBA" id="ARBA00004123"/>
    </source>
</evidence>
<organism evidence="9 10">
    <name type="scientific">Hypsibius exemplaris</name>
    <name type="common">Freshwater tardigrade</name>
    <dbReference type="NCBI Taxonomy" id="2072580"/>
    <lineage>
        <taxon>Eukaryota</taxon>
        <taxon>Metazoa</taxon>
        <taxon>Ecdysozoa</taxon>
        <taxon>Tardigrada</taxon>
        <taxon>Eutardigrada</taxon>
        <taxon>Parachela</taxon>
        <taxon>Hypsibioidea</taxon>
        <taxon>Hypsibiidae</taxon>
        <taxon>Hypsibius</taxon>
    </lineage>
</organism>
<keyword evidence="10" id="KW-1185">Reference proteome</keyword>
<evidence type="ECO:0000256" key="4">
    <source>
        <dbReference type="ARBA" id="ARBA00023015"/>
    </source>
</evidence>
<dbReference type="InterPro" id="IPR001523">
    <property type="entry name" value="Paired_dom"/>
</dbReference>
<dbReference type="AlphaFoldDB" id="A0A1W0X0G5"/>
<dbReference type="Pfam" id="PF00292">
    <property type="entry name" value="PAX"/>
    <property type="match status" value="1"/>
</dbReference>
<dbReference type="PANTHER" id="PTHR45636:SF43">
    <property type="entry name" value="PAIRED BOX POX-NEURO PROTEIN"/>
    <property type="match status" value="1"/>
</dbReference>
<dbReference type="InterPro" id="IPR036388">
    <property type="entry name" value="WH-like_DNA-bd_sf"/>
</dbReference>
<dbReference type="PANTHER" id="PTHR45636">
    <property type="entry name" value="PAIRED BOX PROTEIN PAX-6-RELATED-RELATED"/>
    <property type="match status" value="1"/>
</dbReference>
<dbReference type="SMART" id="SM00351">
    <property type="entry name" value="PAX"/>
    <property type="match status" value="1"/>
</dbReference>
<gene>
    <name evidence="9" type="ORF">BV898_04995</name>
</gene>
<evidence type="ECO:0000256" key="2">
    <source>
        <dbReference type="ARBA" id="ARBA00022473"/>
    </source>
</evidence>
<dbReference type="FunFam" id="1.10.10.10:FF:000003">
    <property type="entry name" value="Paired box protein Pax-6"/>
    <property type="match status" value="1"/>
</dbReference>
<evidence type="ECO:0000256" key="7">
    <source>
        <dbReference type="ARBA" id="ARBA00023242"/>
    </source>
</evidence>
<dbReference type="InterPro" id="IPR043565">
    <property type="entry name" value="PAX_fam"/>
</dbReference>
<dbReference type="OrthoDB" id="3225452at2759"/>
<name>A0A1W0X0G5_HYPEX</name>
<dbReference type="InterPro" id="IPR009057">
    <property type="entry name" value="Homeodomain-like_sf"/>
</dbReference>
<dbReference type="PROSITE" id="PS51057">
    <property type="entry name" value="PAIRED_2"/>
    <property type="match status" value="1"/>
</dbReference>
<evidence type="ECO:0000259" key="8">
    <source>
        <dbReference type="PROSITE" id="PS51057"/>
    </source>
</evidence>
<proteinExistence type="predicted"/>
<dbReference type="Proteomes" id="UP000192578">
    <property type="component" value="Unassembled WGS sequence"/>
</dbReference>
<dbReference type="EMBL" id="MTYJ01000026">
    <property type="protein sequence ID" value="OQV20920.1"/>
    <property type="molecule type" value="Genomic_DNA"/>
</dbReference>
<dbReference type="InterPro" id="IPR043182">
    <property type="entry name" value="PAIRED_DNA-bd_dom"/>
</dbReference>
<dbReference type="GO" id="GO:0000981">
    <property type="term" value="F:DNA-binding transcription factor activity, RNA polymerase II-specific"/>
    <property type="evidence" value="ECO:0007669"/>
    <property type="project" value="TreeGrafter"/>
</dbReference>
<keyword evidence="3" id="KW-0563">Paired box</keyword>
<dbReference type="GO" id="GO:0005634">
    <property type="term" value="C:nucleus"/>
    <property type="evidence" value="ECO:0007669"/>
    <property type="project" value="UniProtKB-SubCell"/>
</dbReference>
<accession>A0A1W0X0G5</accession>
<evidence type="ECO:0000256" key="6">
    <source>
        <dbReference type="ARBA" id="ARBA00023163"/>
    </source>
</evidence>
<comment type="subcellular location">
    <subcellularLocation>
        <location evidence="1">Nucleus</location>
    </subcellularLocation>
</comment>
<keyword evidence="7" id="KW-0539">Nucleus</keyword>